<feature type="non-terminal residue" evidence="2">
    <location>
        <position position="1"/>
    </location>
</feature>
<feature type="domain" description="Reverse transcriptase" evidence="1">
    <location>
        <begin position="1"/>
        <end position="142"/>
    </location>
</feature>
<dbReference type="Pfam" id="PF00078">
    <property type="entry name" value="RVT_1"/>
    <property type="match status" value="1"/>
</dbReference>
<sequence length="332" mass="37733">FFASYLSKRSQITKIGNDSSNILHRSGGVPQGSCLGPILFSIYTSDLADTIRFCSLHSYADDCQLLLSYPSSEARTALEKINNDLSKVLMWSESNGLELNPDKCTILNLRFNNTGQSLPGDVMLNNSPLFLSETVKILGVKIDSQLKFTSHVKYIYQKVMCRLRIVCRLRSFLPVSAKLQIVKSLILPLIYYALPAFGNSLTKEKLLILTKLENRAIRFVYGLRKFDHISSYRKLAQIPSIQDTCKIQTVSLVHKVMTTSRPTYLKNKLVARSINRERKTRQDALLAVPRARLERGKKGFSHFGPQQYNSLPPEMKYLSMRAFKDKLKKMLA</sequence>
<dbReference type="SUPFAM" id="SSF56672">
    <property type="entry name" value="DNA/RNA polymerases"/>
    <property type="match status" value="1"/>
</dbReference>
<protein>
    <recommendedName>
        <fullName evidence="1">Reverse transcriptase domain-containing protein</fullName>
    </recommendedName>
</protein>
<evidence type="ECO:0000313" key="2">
    <source>
        <dbReference type="EMBL" id="JAS60772.1"/>
    </source>
</evidence>
<proteinExistence type="predicted"/>
<evidence type="ECO:0000259" key="1">
    <source>
        <dbReference type="PROSITE" id="PS50878"/>
    </source>
</evidence>
<accession>A0A1B6GEA0</accession>
<reference evidence="2" key="1">
    <citation type="submission" date="2015-11" db="EMBL/GenBank/DDBJ databases">
        <title>De novo transcriptome assembly of four potential Pierce s Disease insect vectors from Arizona vineyards.</title>
        <authorList>
            <person name="Tassone E.E."/>
        </authorList>
    </citation>
    <scope>NUCLEOTIDE SEQUENCE</scope>
</reference>
<dbReference type="GO" id="GO:0071897">
    <property type="term" value="P:DNA biosynthetic process"/>
    <property type="evidence" value="ECO:0007669"/>
    <property type="project" value="UniProtKB-ARBA"/>
</dbReference>
<dbReference type="EMBL" id="GECZ01008997">
    <property type="protein sequence ID" value="JAS60772.1"/>
    <property type="molecule type" value="Transcribed_RNA"/>
</dbReference>
<dbReference type="PROSITE" id="PS50878">
    <property type="entry name" value="RT_POL"/>
    <property type="match status" value="1"/>
</dbReference>
<gene>
    <name evidence="2" type="ORF">g.2022</name>
</gene>
<dbReference type="InterPro" id="IPR000477">
    <property type="entry name" value="RT_dom"/>
</dbReference>
<organism evidence="2">
    <name type="scientific">Cuerna arida</name>
    <dbReference type="NCBI Taxonomy" id="1464854"/>
    <lineage>
        <taxon>Eukaryota</taxon>
        <taxon>Metazoa</taxon>
        <taxon>Ecdysozoa</taxon>
        <taxon>Arthropoda</taxon>
        <taxon>Hexapoda</taxon>
        <taxon>Insecta</taxon>
        <taxon>Pterygota</taxon>
        <taxon>Neoptera</taxon>
        <taxon>Paraneoptera</taxon>
        <taxon>Hemiptera</taxon>
        <taxon>Auchenorrhyncha</taxon>
        <taxon>Membracoidea</taxon>
        <taxon>Cicadellidae</taxon>
        <taxon>Cicadellinae</taxon>
        <taxon>Proconiini</taxon>
        <taxon>Cuerna</taxon>
    </lineage>
</organism>
<name>A0A1B6GEA0_9HEMI</name>
<dbReference type="InterPro" id="IPR043502">
    <property type="entry name" value="DNA/RNA_pol_sf"/>
</dbReference>
<dbReference type="AlphaFoldDB" id="A0A1B6GEA0"/>
<dbReference type="PANTHER" id="PTHR33332">
    <property type="entry name" value="REVERSE TRANSCRIPTASE DOMAIN-CONTAINING PROTEIN"/>
    <property type="match status" value="1"/>
</dbReference>